<name>A0ABV5H730_9FLAO</name>
<gene>
    <name evidence="3" type="ORF">ACFFVK_03865</name>
</gene>
<feature type="signal peptide" evidence="1">
    <location>
        <begin position="1"/>
        <end position="21"/>
    </location>
</feature>
<dbReference type="Pfam" id="PF00144">
    <property type="entry name" value="Beta-lactamase"/>
    <property type="match status" value="1"/>
</dbReference>
<organism evidence="3 4">
    <name type="scientific">Flavobacterium gyeonganense</name>
    <dbReference type="NCBI Taxonomy" id="1310418"/>
    <lineage>
        <taxon>Bacteria</taxon>
        <taxon>Pseudomonadati</taxon>
        <taxon>Bacteroidota</taxon>
        <taxon>Flavobacteriia</taxon>
        <taxon>Flavobacteriales</taxon>
        <taxon>Flavobacteriaceae</taxon>
        <taxon>Flavobacterium</taxon>
    </lineage>
</organism>
<feature type="domain" description="Beta-lactamase-related" evidence="2">
    <location>
        <begin position="191"/>
        <end position="484"/>
    </location>
</feature>
<dbReference type="InterPro" id="IPR050789">
    <property type="entry name" value="Diverse_Enzym_Activities"/>
</dbReference>
<dbReference type="EMBL" id="JBHMFE010000008">
    <property type="protein sequence ID" value="MFB9107703.1"/>
    <property type="molecule type" value="Genomic_DNA"/>
</dbReference>
<dbReference type="RefSeq" id="WP_278009367.1">
    <property type="nucleotide sequence ID" value="NZ_CP121112.1"/>
</dbReference>
<feature type="chain" id="PRO_5046479654" evidence="1">
    <location>
        <begin position="22"/>
        <end position="504"/>
    </location>
</feature>
<dbReference type="Gene3D" id="3.40.710.10">
    <property type="entry name" value="DD-peptidase/beta-lactamase superfamily"/>
    <property type="match status" value="1"/>
</dbReference>
<keyword evidence="4" id="KW-1185">Reference proteome</keyword>
<dbReference type="InterPro" id="IPR001466">
    <property type="entry name" value="Beta-lactam-related"/>
</dbReference>
<proteinExistence type="predicted"/>
<keyword evidence="1" id="KW-0732">Signal</keyword>
<accession>A0ABV5H730</accession>
<dbReference type="SUPFAM" id="SSF56601">
    <property type="entry name" value="beta-lactamase/transpeptidase-like"/>
    <property type="match status" value="1"/>
</dbReference>
<dbReference type="Proteomes" id="UP001589562">
    <property type="component" value="Unassembled WGS sequence"/>
</dbReference>
<dbReference type="GO" id="GO:0016787">
    <property type="term" value="F:hydrolase activity"/>
    <property type="evidence" value="ECO:0007669"/>
    <property type="project" value="UniProtKB-KW"/>
</dbReference>
<evidence type="ECO:0000259" key="2">
    <source>
        <dbReference type="Pfam" id="PF00144"/>
    </source>
</evidence>
<dbReference type="PANTHER" id="PTHR43283">
    <property type="entry name" value="BETA-LACTAMASE-RELATED"/>
    <property type="match status" value="1"/>
</dbReference>
<comment type="caution">
    <text evidence="3">The sequence shown here is derived from an EMBL/GenBank/DDBJ whole genome shotgun (WGS) entry which is preliminary data.</text>
</comment>
<evidence type="ECO:0000313" key="4">
    <source>
        <dbReference type="Proteomes" id="UP001589562"/>
    </source>
</evidence>
<protein>
    <submittedName>
        <fullName evidence="3">Serine hydrolase domain-containing protein</fullName>
        <ecNumber evidence="3">3.-.-.-</ecNumber>
    </submittedName>
</protein>
<evidence type="ECO:0000256" key="1">
    <source>
        <dbReference type="SAM" id="SignalP"/>
    </source>
</evidence>
<dbReference type="InterPro" id="IPR012338">
    <property type="entry name" value="Beta-lactam/transpept-like"/>
</dbReference>
<sequence length="504" mass="58844">MKKQFLFIVSFTTLFILSVNAQIDKNSALFITLKKQDSIFFEKVFNQCDLDYLKNHITADLKFYHDKSGFQNRSLFFENTQKYICSDSEKKPIRKIDTKSVEVFPLFNNSKLYGAIQKGIHHFYLREKSKEDIWTSTAKFTHVWILDNDNWKLSEILSYDHQNTVVETDKSSEILSYDNQKAVVETDKSSIEQLLKRNNVPALGIGIIESGKLSKIEVYGTLDKEKTAPYNTIFKVASLTKPIFTLTILKLIDKGLLDLDEPLYKYWIDPDIKNDERYKKLTPEIVLTHQTGFPNWRYLTPSNKLTFQFDPGTKYQYSGEGFEYLRTAVENKLGKSIEELAKELLFDPLKMSDTHFWWDREMDETRYSQNFNEKGEKLEIEKYYEANAAANLLTTIEDYGKFLEYMINGAGLTESLFQEMIKHQVKLKENDFFGLGWEILTDFSKDEFALLHTGKDPGVSTLAIWFPKSKNGYIIFLNGDNVNSIYEELLTRQLYLGNDLWNKR</sequence>
<keyword evidence="3" id="KW-0378">Hydrolase</keyword>
<reference evidence="3 4" key="1">
    <citation type="submission" date="2024-09" db="EMBL/GenBank/DDBJ databases">
        <authorList>
            <person name="Sun Q."/>
            <person name="Mori K."/>
        </authorList>
    </citation>
    <scope>NUCLEOTIDE SEQUENCE [LARGE SCALE GENOMIC DNA]</scope>
    <source>
        <strain evidence="3 4">CECT 8365</strain>
    </source>
</reference>
<dbReference type="PANTHER" id="PTHR43283:SF18">
    <property type="match status" value="1"/>
</dbReference>
<dbReference type="EC" id="3.-.-.-" evidence="3"/>
<evidence type="ECO:0000313" key="3">
    <source>
        <dbReference type="EMBL" id="MFB9107703.1"/>
    </source>
</evidence>